<dbReference type="InterPro" id="IPR036388">
    <property type="entry name" value="WH-like_DNA-bd_sf"/>
</dbReference>
<dbReference type="Pfam" id="PF13401">
    <property type="entry name" value="AAA_22"/>
    <property type="match status" value="1"/>
</dbReference>
<dbReference type="SUPFAM" id="SSF52540">
    <property type="entry name" value="P-loop containing nucleoside triphosphate hydrolases"/>
    <property type="match status" value="1"/>
</dbReference>
<dbReference type="SMART" id="SM01043">
    <property type="entry name" value="BTAD"/>
    <property type="match status" value="1"/>
</dbReference>
<dbReference type="Pfam" id="PF03704">
    <property type="entry name" value="BTAD"/>
    <property type="match status" value="1"/>
</dbReference>
<evidence type="ECO:0000256" key="2">
    <source>
        <dbReference type="ARBA" id="ARBA00023125"/>
    </source>
</evidence>
<evidence type="ECO:0000313" key="7">
    <source>
        <dbReference type="Proteomes" id="UP001230908"/>
    </source>
</evidence>
<dbReference type="InterPro" id="IPR001867">
    <property type="entry name" value="OmpR/PhoB-type_DNA-bd"/>
</dbReference>
<dbReference type="PRINTS" id="PR00364">
    <property type="entry name" value="DISEASERSIST"/>
</dbReference>
<dbReference type="Gene3D" id="3.40.50.300">
    <property type="entry name" value="P-loop containing nucleotide triphosphate hydrolases"/>
    <property type="match status" value="1"/>
</dbReference>
<dbReference type="Gene3D" id="1.25.40.10">
    <property type="entry name" value="Tetratricopeptide repeat domain"/>
    <property type="match status" value="1"/>
</dbReference>
<evidence type="ECO:0000256" key="1">
    <source>
        <dbReference type="ARBA" id="ARBA00005820"/>
    </source>
</evidence>
<protein>
    <submittedName>
        <fullName evidence="6">BTAD domain-containing putative transcriptional regulator</fullName>
    </submittedName>
</protein>
<comment type="caution">
    <text evidence="6">The sequence shown here is derived from an EMBL/GenBank/DDBJ whole genome shotgun (WGS) entry which is preliminary data.</text>
</comment>
<comment type="similarity">
    <text evidence="1">Belongs to the AfsR/DnrI/RedD regulatory family.</text>
</comment>
<dbReference type="InterPro" id="IPR058852">
    <property type="entry name" value="HTH_77"/>
</dbReference>
<dbReference type="PROSITE" id="PS51755">
    <property type="entry name" value="OMPR_PHOB"/>
    <property type="match status" value="1"/>
</dbReference>
<dbReference type="Gene3D" id="1.10.10.10">
    <property type="entry name" value="Winged helix-like DNA-binding domain superfamily/Winged helix DNA-binding domain"/>
    <property type="match status" value="1"/>
</dbReference>
<dbReference type="Proteomes" id="UP001230908">
    <property type="component" value="Unassembled WGS sequence"/>
</dbReference>
<evidence type="ECO:0000256" key="3">
    <source>
        <dbReference type="PROSITE-ProRule" id="PRU01091"/>
    </source>
</evidence>
<keyword evidence="7" id="KW-1185">Reference proteome</keyword>
<keyword evidence="4" id="KW-0175">Coiled coil</keyword>
<proteinExistence type="inferred from homology"/>
<dbReference type="InterPro" id="IPR011990">
    <property type="entry name" value="TPR-like_helical_dom_sf"/>
</dbReference>
<evidence type="ECO:0000256" key="4">
    <source>
        <dbReference type="SAM" id="Coils"/>
    </source>
</evidence>
<name>A0ABU0ZMH4_9ACTN</name>
<dbReference type="PANTHER" id="PTHR47691:SF3">
    <property type="entry name" value="HTH-TYPE TRANSCRIPTIONAL REGULATOR RV0890C-RELATED"/>
    <property type="match status" value="1"/>
</dbReference>
<feature type="domain" description="OmpR/PhoB-type" evidence="5">
    <location>
        <begin position="1"/>
        <end position="94"/>
    </location>
</feature>
<gene>
    <name evidence="6" type="ORF">RB614_26870</name>
</gene>
<dbReference type="InterPro" id="IPR027417">
    <property type="entry name" value="P-loop_NTPase"/>
</dbReference>
<dbReference type="Pfam" id="PF25872">
    <property type="entry name" value="HTH_77"/>
    <property type="match status" value="1"/>
</dbReference>
<dbReference type="SUPFAM" id="SSF46894">
    <property type="entry name" value="C-terminal effector domain of the bipartite response regulators"/>
    <property type="match status" value="1"/>
</dbReference>
<evidence type="ECO:0000259" key="5">
    <source>
        <dbReference type="PROSITE" id="PS51755"/>
    </source>
</evidence>
<dbReference type="InterPro" id="IPR005158">
    <property type="entry name" value="BTAD"/>
</dbReference>
<dbReference type="InterPro" id="IPR049945">
    <property type="entry name" value="AAA_22"/>
</dbReference>
<dbReference type="EMBL" id="JAVHUY010000028">
    <property type="protein sequence ID" value="MDQ7908153.1"/>
    <property type="molecule type" value="Genomic_DNA"/>
</dbReference>
<dbReference type="SUPFAM" id="SSF48452">
    <property type="entry name" value="TPR-like"/>
    <property type="match status" value="1"/>
</dbReference>
<reference evidence="6 7" key="1">
    <citation type="submission" date="2023-08" db="EMBL/GenBank/DDBJ databases">
        <title>Phytohabitans sansha sp. nov., isolated from marine sediment.</title>
        <authorList>
            <person name="Zhao Y."/>
            <person name="Yi K."/>
        </authorList>
    </citation>
    <scope>NUCLEOTIDE SEQUENCE [LARGE SCALE GENOMIC DNA]</scope>
    <source>
        <strain evidence="6 7">ZYX-F-186</strain>
    </source>
</reference>
<dbReference type="SMART" id="SM00862">
    <property type="entry name" value="Trans_reg_C"/>
    <property type="match status" value="1"/>
</dbReference>
<feature type="DNA-binding region" description="OmpR/PhoB-type" evidence="3">
    <location>
        <begin position="1"/>
        <end position="94"/>
    </location>
</feature>
<feature type="coiled-coil region" evidence="4">
    <location>
        <begin position="898"/>
        <end position="933"/>
    </location>
</feature>
<organism evidence="6 7">
    <name type="scientific">Phytohabitans maris</name>
    <dbReference type="NCBI Taxonomy" id="3071409"/>
    <lineage>
        <taxon>Bacteria</taxon>
        <taxon>Bacillati</taxon>
        <taxon>Actinomycetota</taxon>
        <taxon>Actinomycetes</taxon>
        <taxon>Micromonosporales</taxon>
        <taxon>Micromonosporaceae</taxon>
    </lineage>
</organism>
<dbReference type="PANTHER" id="PTHR47691">
    <property type="entry name" value="REGULATOR-RELATED"/>
    <property type="match status" value="1"/>
</dbReference>
<dbReference type="InterPro" id="IPR016032">
    <property type="entry name" value="Sig_transdc_resp-reg_C-effctor"/>
</dbReference>
<dbReference type="Pfam" id="PF00486">
    <property type="entry name" value="Trans_reg_C"/>
    <property type="match status" value="1"/>
</dbReference>
<evidence type="ECO:0000313" key="6">
    <source>
        <dbReference type="EMBL" id="MDQ7908153.1"/>
    </source>
</evidence>
<keyword evidence="2 3" id="KW-0238">DNA-binding</keyword>
<sequence length="965" mass="101795">MGAGVRIQLLGGVAATAAGGEPVDVGPAKCRALLATLALAPGAAVPMWRLVELVWGNDPPRTAERTLQSYVTRLRAALGPGTIARTGAAYRLDLPGDAVDAARFQRRLDAGDVSGALAEWTGYPLAGLTAPGLAATVDGLVERWLGAVEADLVSRVEADPAATVGRLAELTADHPYREGLWALLMTALYRSGRQADALAAYRTARRHLVDGLGVEPGPELRKLEAEILDQRLDAPPPAGNLPLRPGRLIGRARELLAVRAALAAYPVVTLVGPGGIGKTRLALAAAREVVAGDGAWLVDLTEITSPADVPRAVAGALGVRESAGRSLRESIVATLRSRDALLLLDNCEHVVDGAAALARALAEGSPGVRVLATSREGLDVGYGHEMLVAVPPLDPAGAAVELFDERAAAAAPGYDATAYDRRDVEEICRRLDGVPLAIELAAARTTSLTPADLLARLDDHLGVLVGGRRTGAERHRTMRATIQWSYDLLGIPERALLRRLAVFAGPFDLAAAEAVGGPGVEAALGHLVARSMVLAEAGPFGRRFRLLETVRQFAAERLAEAGGTGPAATAHARWCRDRVAAVNRLLAGPSEVEGVARLDEHWPNLRAAFEWACASGDRDLGYALVRAVASEVPFRSRAEVGDWAERLLALAPERAPFALAVAAQRYKLSHDSAAYDRLAAGCGPPDHPAVRRARAAVHDDWAALTATDAVADLRREGDHDLAEHAEVDVGAALLFTGRFAEHDALVGRLAERYRVQGPPTLHNWTLMLLGYSAAAQGRHEAAERLFDAAVDVEVPPRTHSPNRTVEARVAFRRGDRPRAYRVLRTHVEDLLDSDNMQGACVASVEFVAMLARSGRLAEAEPVLAYLRGSGLLDSPVWRAQVEPVLPAPSPLAPLAEGAAALAEEAAALAEEAAALAEEAAALAEEAAALAEEAAALPGGAAREAPVELDDRGALEYMRAVLSRNR</sequence>
<accession>A0ABU0ZMH4</accession>
<dbReference type="CDD" id="cd15831">
    <property type="entry name" value="BTAD"/>
    <property type="match status" value="1"/>
</dbReference>
<dbReference type="RefSeq" id="WP_308715420.1">
    <property type="nucleotide sequence ID" value="NZ_JAVHUY010000028.1"/>
</dbReference>